<keyword evidence="2" id="KW-1185">Reference proteome</keyword>
<name>A0A7J7K5X5_BUGNE</name>
<dbReference type="Proteomes" id="UP000593567">
    <property type="component" value="Unassembled WGS sequence"/>
</dbReference>
<evidence type="ECO:0000313" key="1">
    <source>
        <dbReference type="EMBL" id="KAF6033613.1"/>
    </source>
</evidence>
<organism evidence="1 2">
    <name type="scientific">Bugula neritina</name>
    <name type="common">Brown bryozoan</name>
    <name type="synonym">Sertularia neritina</name>
    <dbReference type="NCBI Taxonomy" id="10212"/>
    <lineage>
        <taxon>Eukaryota</taxon>
        <taxon>Metazoa</taxon>
        <taxon>Spiralia</taxon>
        <taxon>Lophotrochozoa</taxon>
        <taxon>Bryozoa</taxon>
        <taxon>Gymnolaemata</taxon>
        <taxon>Cheilostomatida</taxon>
        <taxon>Flustrina</taxon>
        <taxon>Buguloidea</taxon>
        <taxon>Bugulidae</taxon>
        <taxon>Bugula</taxon>
    </lineage>
</organism>
<accession>A0A7J7K5X5</accession>
<proteinExistence type="predicted"/>
<reference evidence="1" key="1">
    <citation type="submission" date="2020-06" db="EMBL/GenBank/DDBJ databases">
        <title>Draft genome of Bugula neritina, a colonial animal packing powerful symbionts and potential medicines.</title>
        <authorList>
            <person name="Rayko M."/>
        </authorList>
    </citation>
    <scope>NUCLEOTIDE SEQUENCE [LARGE SCALE GENOMIC DNA]</scope>
    <source>
        <strain evidence="1">Kwan_BN1</strain>
    </source>
</reference>
<evidence type="ECO:0000313" key="2">
    <source>
        <dbReference type="Proteomes" id="UP000593567"/>
    </source>
</evidence>
<comment type="caution">
    <text evidence="1">The sequence shown here is derived from an EMBL/GenBank/DDBJ whole genome shotgun (WGS) entry which is preliminary data.</text>
</comment>
<dbReference type="EMBL" id="VXIV02001281">
    <property type="protein sequence ID" value="KAF6033613.1"/>
    <property type="molecule type" value="Genomic_DNA"/>
</dbReference>
<sequence length="113" mass="12361">MDSTPDGSDELDVAGLQELVANATSQMASIELQIANETSTGEVEGQVVLIPDTTTSAVSTTSPTTTTLSPYASDRMSIRNLTELPVRSNVVWPKLFCYKTLSCQRVVYRYQHM</sequence>
<gene>
    <name evidence="1" type="ORF">EB796_008081</name>
</gene>
<dbReference type="AlphaFoldDB" id="A0A7J7K5X5"/>
<protein>
    <submittedName>
        <fullName evidence="1">Uncharacterized protein</fullName>
    </submittedName>
</protein>